<dbReference type="Pfam" id="PF14130">
    <property type="entry name" value="Cap4_nuclease"/>
    <property type="match status" value="1"/>
</dbReference>
<evidence type="ECO:0000313" key="2">
    <source>
        <dbReference type="EMBL" id="EFI82835.1"/>
    </source>
</evidence>
<dbReference type="EMBL" id="ACCR02000005">
    <property type="protein sequence ID" value="EFI82835.1"/>
    <property type="molecule type" value="Genomic_DNA"/>
</dbReference>
<feature type="domain" description="CD-NTase associated protein 4-like DNA endonuclease" evidence="1">
    <location>
        <begin position="6"/>
        <end position="102"/>
    </location>
</feature>
<dbReference type="GO" id="GO:0004518">
    <property type="term" value="F:nuclease activity"/>
    <property type="evidence" value="ECO:0007669"/>
    <property type="project" value="InterPro"/>
</dbReference>
<organism evidence="2 3">
    <name type="scientific">Listeria grayi DSM 20601</name>
    <dbReference type="NCBI Taxonomy" id="525367"/>
    <lineage>
        <taxon>Bacteria</taxon>
        <taxon>Bacillati</taxon>
        <taxon>Bacillota</taxon>
        <taxon>Bacilli</taxon>
        <taxon>Bacillales</taxon>
        <taxon>Listeriaceae</taxon>
        <taxon>Listeria</taxon>
    </lineage>
</organism>
<dbReference type="STRING" id="525367.HMPREF0556_11520"/>
<dbReference type="RefSeq" id="WP_003754300.1">
    <property type="nucleotide sequence ID" value="NZ_GL538352.1"/>
</dbReference>
<keyword evidence="3" id="KW-1185">Reference proteome</keyword>
<sequence>MRFDNGGAIAQKGFNYQNAVISLVAIRNYKKPNFEIYVEASEDFEVQYDGNYHAYIQVKGTKSMSLKKLLSKSKLKSGGEKPSIIEKNLNSGGSEDKYKIVVYHFTENDLKRMQEQQNEEELFEKSYLFSDGQKKQINHPNADNLSLICTNFKNDKINARTYLKGEMADQNISIDGKSDILLDHLDRIISEKAEFILKKEDDRNFKRISAEELNPILQKTIALEKFGVILSKFDFNEYKKAKINLEKNKIVLEYVYLRNKVVEKLKLLDLDNLPEVEAISEVMKLAESQKLDEITSYAVCISAYCDVIEGVS</sequence>
<accession>D7UZJ0</accession>
<protein>
    <recommendedName>
        <fullName evidence="1">CD-NTase associated protein 4-like DNA endonuclease domain-containing protein</fullName>
    </recommendedName>
</protein>
<dbReference type="Proteomes" id="UP000010119">
    <property type="component" value="Unassembled WGS sequence"/>
</dbReference>
<evidence type="ECO:0000313" key="3">
    <source>
        <dbReference type="Proteomes" id="UP000010119"/>
    </source>
</evidence>
<gene>
    <name evidence="2" type="ORF">HMPREF0556_11520</name>
</gene>
<dbReference type="AlphaFoldDB" id="D7UZJ0"/>
<dbReference type="InterPro" id="IPR025382">
    <property type="entry name" value="Cap4-like_endonuclease_dom"/>
</dbReference>
<dbReference type="HOGENOM" id="CLU_852056_0_0_9"/>
<name>D7UZJ0_LISGR</name>
<comment type="caution">
    <text evidence="2">The sequence shown here is derived from an EMBL/GenBank/DDBJ whole genome shotgun (WGS) entry which is preliminary data.</text>
</comment>
<proteinExistence type="predicted"/>
<reference evidence="2" key="1">
    <citation type="submission" date="2010-06" db="EMBL/GenBank/DDBJ databases">
        <authorList>
            <person name="Muzny D."/>
            <person name="Qin X."/>
            <person name="Buhay C."/>
            <person name="Dugan-Rocha S."/>
            <person name="Ding Y."/>
            <person name="Chen G."/>
            <person name="Hawes A."/>
            <person name="Holder M."/>
            <person name="Jhangiani S."/>
            <person name="Johnson A."/>
            <person name="Khan Z."/>
            <person name="Li Z."/>
            <person name="Liu W."/>
            <person name="Liu X."/>
            <person name="Perez L."/>
            <person name="Shen H."/>
            <person name="Wang Q."/>
            <person name="Watt J."/>
            <person name="Xi L."/>
            <person name="Xin Y."/>
            <person name="Zhou J."/>
            <person name="Deng J."/>
            <person name="Jiang H."/>
            <person name="Liu Y."/>
            <person name="Qu J."/>
            <person name="Song X.-Z."/>
            <person name="Zhang L."/>
            <person name="Villasana D."/>
            <person name="Johnson A."/>
            <person name="Liu J."/>
            <person name="Liyanage D."/>
            <person name="Lorensuhewa L."/>
            <person name="Robinson T."/>
            <person name="Song A."/>
            <person name="Song B.-B."/>
            <person name="Dinh H."/>
            <person name="Thornton R."/>
            <person name="Coyle M."/>
            <person name="Francisco L."/>
            <person name="Jackson L."/>
            <person name="Javaid M."/>
            <person name="Korchina V."/>
            <person name="Kovar C."/>
            <person name="Mata R."/>
            <person name="Mathew T."/>
            <person name="Ngo R."/>
            <person name="Nguyen L."/>
            <person name="Nguyen N."/>
            <person name="Okwuonu G."/>
            <person name="Ongeri F."/>
            <person name="Pham C."/>
            <person name="Simmons D."/>
            <person name="Wilczek-Boney K."/>
            <person name="Hale W."/>
            <person name="Jakkamsetti A."/>
            <person name="Pham P."/>
            <person name="Ruth R."/>
            <person name="San Lucas F."/>
            <person name="Warren J."/>
            <person name="Zhang J."/>
            <person name="Zhao Z."/>
            <person name="Zhou C."/>
            <person name="Zhu D."/>
            <person name="Lee S."/>
            <person name="Bess C."/>
            <person name="Blankenburg K."/>
            <person name="Forbes L."/>
            <person name="Fu Q."/>
            <person name="Gubbala S."/>
            <person name="Hirani K."/>
            <person name="Jayaseelan J.C."/>
            <person name="Lara F."/>
            <person name="Munidasa M."/>
            <person name="Palculict T."/>
            <person name="Patil S."/>
            <person name="Pu L.-L."/>
            <person name="Saada N."/>
            <person name="Tang L."/>
            <person name="Weissenberger G."/>
            <person name="Zhu Y."/>
            <person name="Hemphill L."/>
            <person name="Shang Y."/>
            <person name="Youmans B."/>
            <person name="Ayvaz T."/>
            <person name="Ross M."/>
            <person name="Santibanez J."/>
            <person name="Aqrawi P."/>
            <person name="Gross S."/>
            <person name="Joshi V."/>
            <person name="Fowler G."/>
            <person name="Nazareth L."/>
            <person name="Reid J."/>
            <person name="Worley K."/>
            <person name="Petrosino J."/>
            <person name="Highlander S."/>
            <person name="Gibbs R."/>
        </authorList>
    </citation>
    <scope>NUCLEOTIDE SEQUENCE [LARGE SCALE GENOMIC DNA]</scope>
    <source>
        <strain evidence="2">DSM 20601</strain>
    </source>
</reference>
<evidence type="ECO:0000259" key="1">
    <source>
        <dbReference type="Pfam" id="PF14130"/>
    </source>
</evidence>